<keyword evidence="1" id="KW-0732">Signal</keyword>
<sequence>MMPASHLPTLLSLSALLLSPLFTGSLALLGTEVVGGKGGDEFSFKSSFDNTFRKIIITYNEELEERGWLSFSRLVTSLNTIQVIFQGEQMVQVGSVKGSKEKEFNFDSTDKIVAATLWPNKKNNRFGGLEFEVEKNNGATIKMHLKNDQLGNPVTVDVKSGKCYGVKGRSGYEIDALGFYFI</sequence>
<keyword evidence="4" id="KW-1185">Reference proteome</keyword>
<reference evidence="3" key="1">
    <citation type="submission" date="2023-08" db="EMBL/GenBank/DDBJ databases">
        <title>Chromosome-level Genome Assembly of mud carp (Cirrhinus molitorella).</title>
        <authorList>
            <person name="Liu H."/>
        </authorList>
    </citation>
    <scope>NUCLEOTIDE SEQUENCE</scope>
    <source>
        <strain evidence="3">Prfri</strain>
        <tissue evidence="3">Muscle</tissue>
    </source>
</reference>
<dbReference type="PROSITE" id="PS51752">
    <property type="entry name" value="JACALIN_LECTIN"/>
    <property type="match status" value="1"/>
</dbReference>
<dbReference type="SUPFAM" id="SSF51101">
    <property type="entry name" value="Mannose-binding lectins"/>
    <property type="match status" value="1"/>
</dbReference>
<name>A0AA88Q766_9TELE</name>
<feature type="signal peptide" evidence="1">
    <location>
        <begin position="1"/>
        <end position="27"/>
    </location>
</feature>
<dbReference type="Pfam" id="PF01419">
    <property type="entry name" value="Jacalin"/>
    <property type="match status" value="1"/>
</dbReference>
<evidence type="ECO:0000259" key="2">
    <source>
        <dbReference type="PROSITE" id="PS51752"/>
    </source>
</evidence>
<gene>
    <name evidence="3" type="ORF">Q8A67_001442</name>
</gene>
<proteinExistence type="predicted"/>
<dbReference type="Gene3D" id="2.100.10.30">
    <property type="entry name" value="Jacalin-like lectin domain"/>
    <property type="match status" value="1"/>
</dbReference>
<evidence type="ECO:0000256" key="1">
    <source>
        <dbReference type="SAM" id="SignalP"/>
    </source>
</evidence>
<feature type="domain" description="Jacalin-type lectin" evidence="2">
    <location>
        <begin position="28"/>
        <end position="182"/>
    </location>
</feature>
<evidence type="ECO:0000313" key="4">
    <source>
        <dbReference type="Proteomes" id="UP001187343"/>
    </source>
</evidence>
<comment type="caution">
    <text evidence="3">The sequence shown here is derived from an EMBL/GenBank/DDBJ whole genome shotgun (WGS) entry which is preliminary data.</text>
</comment>
<evidence type="ECO:0000313" key="3">
    <source>
        <dbReference type="EMBL" id="KAK2917068.1"/>
    </source>
</evidence>
<dbReference type="InterPro" id="IPR001229">
    <property type="entry name" value="Jacalin-like_lectin_dom"/>
</dbReference>
<dbReference type="AlphaFoldDB" id="A0AA88Q766"/>
<feature type="chain" id="PRO_5041705877" description="Jacalin-type lectin domain-containing protein" evidence="1">
    <location>
        <begin position="28"/>
        <end position="182"/>
    </location>
</feature>
<dbReference type="InterPro" id="IPR036404">
    <property type="entry name" value="Jacalin-like_lectin_dom_sf"/>
</dbReference>
<dbReference type="Proteomes" id="UP001187343">
    <property type="component" value="Unassembled WGS sequence"/>
</dbReference>
<organism evidence="3 4">
    <name type="scientific">Cirrhinus molitorella</name>
    <name type="common">mud carp</name>
    <dbReference type="NCBI Taxonomy" id="172907"/>
    <lineage>
        <taxon>Eukaryota</taxon>
        <taxon>Metazoa</taxon>
        <taxon>Chordata</taxon>
        <taxon>Craniata</taxon>
        <taxon>Vertebrata</taxon>
        <taxon>Euteleostomi</taxon>
        <taxon>Actinopterygii</taxon>
        <taxon>Neopterygii</taxon>
        <taxon>Teleostei</taxon>
        <taxon>Ostariophysi</taxon>
        <taxon>Cypriniformes</taxon>
        <taxon>Cyprinidae</taxon>
        <taxon>Labeoninae</taxon>
        <taxon>Labeonini</taxon>
        <taxon>Cirrhinus</taxon>
    </lineage>
</organism>
<protein>
    <recommendedName>
        <fullName evidence="2">Jacalin-type lectin domain-containing protein</fullName>
    </recommendedName>
</protein>
<dbReference type="EMBL" id="JAUYZG010000001">
    <property type="protein sequence ID" value="KAK2917068.1"/>
    <property type="molecule type" value="Genomic_DNA"/>
</dbReference>
<accession>A0AA88Q766</accession>